<proteinExistence type="inferred from homology"/>
<dbReference type="InterPro" id="IPR017261">
    <property type="entry name" value="DNA_mismatch_repair_MutS/MSH"/>
</dbReference>
<evidence type="ECO:0000256" key="4">
    <source>
        <dbReference type="ARBA" id="ARBA00022741"/>
    </source>
</evidence>
<dbReference type="SMART" id="SM00534">
    <property type="entry name" value="MUTSac"/>
    <property type="match status" value="1"/>
</dbReference>
<evidence type="ECO:0000256" key="2">
    <source>
        <dbReference type="ARBA" id="ARBA00007094"/>
    </source>
</evidence>
<dbReference type="InterPro" id="IPR036187">
    <property type="entry name" value="DNA_mismatch_repair_MutS_sf"/>
</dbReference>
<evidence type="ECO:0000256" key="13">
    <source>
        <dbReference type="RuleBase" id="RU003756"/>
    </source>
</evidence>
<dbReference type="Pfam" id="PF00488">
    <property type="entry name" value="MutS_V"/>
    <property type="match status" value="1"/>
</dbReference>
<dbReference type="SMART" id="SM00533">
    <property type="entry name" value="MUTSd"/>
    <property type="match status" value="1"/>
</dbReference>
<dbReference type="PIRSF" id="PIRSF037677">
    <property type="entry name" value="DNA_mis_repair_Msh6"/>
    <property type="match status" value="1"/>
</dbReference>
<keyword evidence="17" id="KW-1185">Reference proteome</keyword>
<keyword evidence="5 13" id="KW-0227">DNA damage</keyword>
<dbReference type="InterPro" id="IPR007861">
    <property type="entry name" value="DNA_mismatch_repair_MutS_clamp"/>
</dbReference>
<dbReference type="SUPFAM" id="SSF48334">
    <property type="entry name" value="DNA repair protein MutS, domain III"/>
    <property type="match status" value="1"/>
</dbReference>
<dbReference type="InterPro" id="IPR016151">
    <property type="entry name" value="DNA_mismatch_repair_MutS_N"/>
</dbReference>
<name>A0AAD5X3P6_9FUNG</name>
<gene>
    <name evidence="16" type="primary">MSH3_3</name>
    <name evidence="16" type="ORF">HK097_008828</name>
</gene>
<dbReference type="InterPro" id="IPR007860">
    <property type="entry name" value="DNA_mmatch_repair_MutS_con_dom"/>
</dbReference>
<dbReference type="FunFam" id="3.30.420.110:FF:000010">
    <property type="entry name" value="DNA mismatch repair protein"/>
    <property type="match status" value="1"/>
</dbReference>
<dbReference type="Pfam" id="PF05192">
    <property type="entry name" value="MutS_III"/>
    <property type="match status" value="1"/>
</dbReference>
<feature type="region of interest" description="Disordered" evidence="14">
    <location>
        <begin position="1"/>
        <end position="129"/>
    </location>
</feature>
<dbReference type="FunFam" id="1.10.1420.10:FF:000004">
    <property type="entry name" value="DNA mismatch repair protein Msh3"/>
    <property type="match status" value="1"/>
</dbReference>
<evidence type="ECO:0000256" key="3">
    <source>
        <dbReference type="ARBA" id="ARBA00022151"/>
    </source>
</evidence>
<comment type="subunit">
    <text evidence="10">Heterodimer consisting of MSH2-MSH3 (MutS beta). Forms a ternary complex with MutL alpha (MLH1-PMS1).</text>
</comment>
<comment type="similarity">
    <text evidence="2">Belongs to the DNA mismatch repair MutS family. MSH3 subfamily.</text>
</comment>
<dbReference type="PROSITE" id="PS00486">
    <property type="entry name" value="DNA_MISMATCH_REPAIR_2"/>
    <property type="match status" value="1"/>
</dbReference>
<dbReference type="SUPFAM" id="SSF52540">
    <property type="entry name" value="P-loop containing nucleoside triphosphate hydrolases"/>
    <property type="match status" value="1"/>
</dbReference>
<dbReference type="Gene3D" id="3.40.50.300">
    <property type="entry name" value="P-loop containing nucleotide triphosphate hydrolases"/>
    <property type="match status" value="1"/>
</dbReference>
<dbReference type="Gene3D" id="1.10.1420.10">
    <property type="match status" value="2"/>
</dbReference>
<dbReference type="GO" id="GO:0006298">
    <property type="term" value="P:mismatch repair"/>
    <property type="evidence" value="ECO:0007669"/>
    <property type="project" value="InterPro"/>
</dbReference>
<evidence type="ECO:0000313" key="16">
    <source>
        <dbReference type="EMBL" id="KAJ3050193.1"/>
    </source>
</evidence>
<evidence type="ECO:0000259" key="15">
    <source>
        <dbReference type="PROSITE" id="PS00486"/>
    </source>
</evidence>
<sequence length="887" mass="99565">MIIDSDDEDHPAPEDDSSATTPTSGSARKKPSSTSTTLVDRFKFNRHPSSPSKRTPSAPLTQTKEQTRLRQSYIAKFAISNNSTQDSADSPSTPPDTEEYEDPSSHGTKRKRATSPPTKRASAKKKSPYTPLEQQFLEIKAQNQDCLLLVEVGYKFRFFGDDAKIAAKELNIVAYMDHAMYTAGIPTHRLHVHVKKLVQLGYKVGIVRQMETAALKAVGDNKNAPFVRKLSKIYTKGTFVDDMGGEDDAFEVRSSYLLCLSETVSKTDIGKSSISLVAVQLSTGDVIFDEFEDGFMRNELETRLLHVQPTEIILPGERMSEMTEKIVKNFAESFKASGDTIRVERLKDAFVDHGEARRRLTTFYGKASNEGDETSAERYSQALSLPKSTIINLSALLTYLTQFQLEHVLRLTKFFSPFASIGHMTLNANTLTSLEIFRNGTDGEERGSLVWVLDRTRTRFGGRLLRKWVGRPLVRVEELKERIQAIEELIKKDQEGNVLVQRMKGLLGQLPDLEKSLCRIHYGRCAPSELYNSLFALEKITTAFGIDAHEHFTSPVLKGIWKTLPNMRNDVGYFLGLMNEEAARGNDKIELFGDFGKWVEIGEYKEAIVTVEEELQQHLKDVRKEVKRPSLTYCTVSGIEFLLEVPTAMASKVPREWLKVSATKAMARFHTPFVIEKIKERDRYRESLAAACEVAYLEFLQEIAEKYELFRNTIQAVATADCLLSLATVASQPGYCKPEFVEESIVDVKEGRHPMVEQLMSGYVSNDVLLDEERRCLLITGPNMGGKSSYIRQVALAVVMGQIGSYIPANSARLGIFDAIYTRMGASDDITRNQSTFMKELQETSDLIRQSTNRSLVILDELGRGTSTHDGTAIAYATLKWLVEEKG</sequence>
<dbReference type="GO" id="GO:0005524">
    <property type="term" value="F:ATP binding"/>
    <property type="evidence" value="ECO:0007669"/>
    <property type="project" value="UniProtKB-KW"/>
</dbReference>
<comment type="subcellular location">
    <subcellularLocation>
        <location evidence="1">Nucleus</location>
    </subcellularLocation>
</comment>
<dbReference type="Gene3D" id="3.30.420.110">
    <property type="entry name" value="MutS, connector domain"/>
    <property type="match status" value="1"/>
</dbReference>
<dbReference type="Gene3D" id="3.40.1170.10">
    <property type="entry name" value="DNA repair protein MutS, domain I"/>
    <property type="match status" value="1"/>
</dbReference>
<reference evidence="16" key="1">
    <citation type="submission" date="2020-05" db="EMBL/GenBank/DDBJ databases">
        <title>Phylogenomic resolution of chytrid fungi.</title>
        <authorList>
            <person name="Stajich J.E."/>
            <person name="Amses K."/>
            <person name="Simmons R."/>
            <person name="Seto K."/>
            <person name="Myers J."/>
            <person name="Bonds A."/>
            <person name="Quandt C.A."/>
            <person name="Barry K."/>
            <person name="Liu P."/>
            <person name="Grigoriev I."/>
            <person name="Longcore J.E."/>
            <person name="James T.Y."/>
        </authorList>
    </citation>
    <scope>NUCLEOTIDE SEQUENCE</scope>
    <source>
        <strain evidence="16">JEL0318</strain>
    </source>
</reference>
<dbReference type="InterPro" id="IPR036678">
    <property type="entry name" value="MutS_con_dom_sf"/>
</dbReference>
<feature type="compositionally biased region" description="Polar residues" evidence="14">
    <location>
        <begin position="79"/>
        <end position="91"/>
    </location>
</feature>
<dbReference type="Pfam" id="PF05188">
    <property type="entry name" value="MutS_II"/>
    <property type="match status" value="1"/>
</dbReference>
<dbReference type="PANTHER" id="PTHR11361:SF122">
    <property type="entry name" value="DNA MISMATCH REPAIR PROTEIN MSH3"/>
    <property type="match status" value="1"/>
</dbReference>
<dbReference type="InterPro" id="IPR045076">
    <property type="entry name" value="MutS"/>
</dbReference>
<accession>A0AAD5X3P6</accession>
<dbReference type="Pfam" id="PF05190">
    <property type="entry name" value="MutS_IV"/>
    <property type="match status" value="1"/>
</dbReference>
<keyword evidence="6" id="KW-0067">ATP-binding</keyword>
<evidence type="ECO:0000256" key="6">
    <source>
        <dbReference type="ARBA" id="ARBA00022840"/>
    </source>
</evidence>
<dbReference type="PANTHER" id="PTHR11361">
    <property type="entry name" value="DNA MISMATCH REPAIR PROTEIN MUTS FAMILY MEMBER"/>
    <property type="match status" value="1"/>
</dbReference>
<feature type="domain" description="DNA mismatch repair proteins mutS family" evidence="15">
    <location>
        <begin position="855"/>
        <end position="871"/>
    </location>
</feature>
<protein>
    <recommendedName>
        <fullName evidence="3 12">DNA mismatch repair protein MSH3</fullName>
    </recommendedName>
    <alternativeName>
        <fullName evidence="3 12">DNA mismatch repair protein MSH3</fullName>
    </alternativeName>
    <alternativeName>
        <fullName evidence="11">MutS protein homolog 3</fullName>
    </alternativeName>
</protein>
<dbReference type="GO" id="GO:0140664">
    <property type="term" value="F:ATP-dependent DNA damage sensor activity"/>
    <property type="evidence" value="ECO:0007669"/>
    <property type="project" value="InterPro"/>
</dbReference>
<evidence type="ECO:0000313" key="17">
    <source>
        <dbReference type="Proteomes" id="UP001212841"/>
    </source>
</evidence>
<feature type="compositionally biased region" description="Polar residues" evidence="14">
    <location>
        <begin position="18"/>
        <end position="38"/>
    </location>
</feature>
<keyword evidence="7 13" id="KW-0238">DNA-binding</keyword>
<dbReference type="GO" id="GO:0006312">
    <property type="term" value="P:mitotic recombination"/>
    <property type="evidence" value="ECO:0007669"/>
    <property type="project" value="TreeGrafter"/>
</dbReference>
<dbReference type="GO" id="GO:0030983">
    <property type="term" value="F:mismatched DNA binding"/>
    <property type="evidence" value="ECO:0007669"/>
    <property type="project" value="InterPro"/>
</dbReference>
<evidence type="ECO:0000256" key="8">
    <source>
        <dbReference type="ARBA" id="ARBA00023204"/>
    </source>
</evidence>
<dbReference type="InterPro" id="IPR007696">
    <property type="entry name" value="DNA_mismatch_repair_MutS_core"/>
</dbReference>
<evidence type="ECO:0000256" key="9">
    <source>
        <dbReference type="ARBA" id="ARBA00023242"/>
    </source>
</evidence>
<feature type="compositionally biased region" description="Polar residues" evidence="14">
    <location>
        <begin position="47"/>
        <end position="64"/>
    </location>
</feature>
<comment type="function">
    <text evidence="13">Component of the post-replicative DNA mismatch repair system (MMR).</text>
</comment>
<dbReference type="Pfam" id="PF01624">
    <property type="entry name" value="MutS_I"/>
    <property type="match status" value="1"/>
</dbReference>
<dbReference type="NCBIfam" id="NF003810">
    <property type="entry name" value="PRK05399.1"/>
    <property type="match status" value="1"/>
</dbReference>
<organism evidence="16 17">
    <name type="scientific">Rhizophlyctis rosea</name>
    <dbReference type="NCBI Taxonomy" id="64517"/>
    <lineage>
        <taxon>Eukaryota</taxon>
        <taxon>Fungi</taxon>
        <taxon>Fungi incertae sedis</taxon>
        <taxon>Chytridiomycota</taxon>
        <taxon>Chytridiomycota incertae sedis</taxon>
        <taxon>Chytridiomycetes</taxon>
        <taxon>Rhizophlyctidales</taxon>
        <taxon>Rhizophlyctidaceae</taxon>
        <taxon>Rhizophlyctis</taxon>
    </lineage>
</organism>
<comment type="caution">
    <text evidence="16">The sequence shown here is derived from an EMBL/GenBank/DDBJ whole genome shotgun (WGS) entry which is preliminary data.</text>
</comment>
<evidence type="ECO:0000256" key="11">
    <source>
        <dbReference type="ARBA" id="ARBA00029792"/>
    </source>
</evidence>
<dbReference type="FunFam" id="3.40.1170.10:FF:000004">
    <property type="entry name" value="DNA mismatch repair protein"/>
    <property type="match status" value="1"/>
</dbReference>
<keyword evidence="8 13" id="KW-0234">DNA repair</keyword>
<dbReference type="SUPFAM" id="SSF55271">
    <property type="entry name" value="DNA repair protein MutS, domain I"/>
    <property type="match status" value="1"/>
</dbReference>
<keyword evidence="4 13" id="KW-0547">Nucleotide-binding</keyword>
<evidence type="ECO:0000256" key="12">
    <source>
        <dbReference type="ARBA" id="ARBA00073774"/>
    </source>
</evidence>
<dbReference type="SUPFAM" id="SSF53150">
    <property type="entry name" value="DNA repair protein MutS, domain II"/>
    <property type="match status" value="1"/>
</dbReference>
<dbReference type="InterPro" id="IPR000432">
    <property type="entry name" value="DNA_mismatch_repair_MutS_C"/>
</dbReference>
<dbReference type="AlphaFoldDB" id="A0AAD5X3P6"/>
<keyword evidence="9" id="KW-0539">Nucleus</keyword>
<feature type="compositionally biased region" description="Acidic residues" evidence="14">
    <location>
        <begin position="1"/>
        <end position="17"/>
    </location>
</feature>
<dbReference type="GO" id="GO:0005634">
    <property type="term" value="C:nucleus"/>
    <property type="evidence" value="ECO:0007669"/>
    <property type="project" value="UniProtKB-SubCell"/>
</dbReference>
<feature type="non-terminal residue" evidence="16">
    <location>
        <position position="1"/>
    </location>
</feature>
<evidence type="ECO:0000256" key="5">
    <source>
        <dbReference type="ARBA" id="ARBA00022763"/>
    </source>
</evidence>
<dbReference type="InterPro" id="IPR007695">
    <property type="entry name" value="DNA_mismatch_repair_MutS-lik_N"/>
</dbReference>
<evidence type="ECO:0000256" key="10">
    <source>
        <dbReference type="ARBA" id="ARBA00025902"/>
    </source>
</evidence>
<evidence type="ECO:0000256" key="1">
    <source>
        <dbReference type="ARBA" id="ARBA00004123"/>
    </source>
</evidence>
<dbReference type="InterPro" id="IPR027417">
    <property type="entry name" value="P-loop_NTPase"/>
</dbReference>
<evidence type="ECO:0000256" key="14">
    <source>
        <dbReference type="SAM" id="MobiDB-lite"/>
    </source>
</evidence>
<dbReference type="Proteomes" id="UP001212841">
    <property type="component" value="Unassembled WGS sequence"/>
</dbReference>
<evidence type="ECO:0000256" key="7">
    <source>
        <dbReference type="ARBA" id="ARBA00023125"/>
    </source>
</evidence>
<dbReference type="EMBL" id="JADGJD010000543">
    <property type="protein sequence ID" value="KAJ3050193.1"/>
    <property type="molecule type" value="Genomic_DNA"/>
</dbReference>